<gene>
    <name evidence="1" type="ORF">AVEN_259484_1</name>
</gene>
<keyword evidence="2" id="KW-1185">Reference proteome</keyword>
<reference evidence="1 2" key="1">
    <citation type="journal article" date="2019" name="Sci. Rep.">
        <title>Orb-weaving spider Araneus ventricosus genome elucidates the spidroin gene catalogue.</title>
        <authorList>
            <person name="Kono N."/>
            <person name="Nakamura H."/>
            <person name="Ohtoshi R."/>
            <person name="Moran D.A.P."/>
            <person name="Shinohara A."/>
            <person name="Yoshida Y."/>
            <person name="Fujiwara M."/>
            <person name="Mori M."/>
            <person name="Tomita M."/>
            <person name="Arakawa K."/>
        </authorList>
    </citation>
    <scope>NUCLEOTIDE SEQUENCE [LARGE SCALE GENOMIC DNA]</scope>
</reference>
<organism evidence="1 2">
    <name type="scientific">Araneus ventricosus</name>
    <name type="common">Orbweaver spider</name>
    <name type="synonym">Epeira ventricosa</name>
    <dbReference type="NCBI Taxonomy" id="182803"/>
    <lineage>
        <taxon>Eukaryota</taxon>
        <taxon>Metazoa</taxon>
        <taxon>Ecdysozoa</taxon>
        <taxon>Arthropoda</taxon>
        <taxon>Chelicerata</taxon>
        <taxon>Arachnida</taxon>
        <taxon>Araneae</taxon>
        <taxon>Araneomorphae</taxon>
        <taxon>Entelegynae</taxon>
        <taxon>Araneoidea</taxon>
        <taxon>Araneidae</taxon>
        <taxon>Araneus</taxon>
    </lineage>
</organism>
<name>A0A4Y2P2V3_ARAVE</name>
<protein>
    <submittedName>
        <fullName evidence="1">Uncharacterized protein</fullName>
    </submittedName>
</protein>
<dbReference type="AlphaFoldDB" id="A0A4Y2P2V3"/>
<proteinExistence type="predicted"/>
<evidence type="ECO:0000313" key="2">
    <source>
        <dbReference type="Proteomes" id="UP000499080"/>
    </source>
</evidence>
<comment type="caution">
    <text evidence="1">The sequence shown here is derived from an EMBL/GenBank/DDBJ whole genome shotgun (WGS) entry which is preliminary data.</text>
</comment>
<dbReference type="Proteomes" id="UP000499080">
    <property type="component" value="Unassembled WGS sequence"/>
</dbReference>
<sequence length="114" mass="13178">MKLRLQGVQLIAVIHHRDYYSQALTKGLLRMRNRYRGRYLTARLCKTPAKFQRSTKGMLLFNSTAYQKSWLSQGFGYSHGVNKTLISSKFRFRQPTPRSSTPCVYFSAIALPTL</sequence>
<dbReference type="EMBL" id="BGPR01010173">
    <property type="protein sequence ID" value="GBN44647.1"/>
    <property type="molecule type" value="Genomic_DNA"/>
</dbReference>
<accession>A0A4Y2P2V3</accession>
<evidence type="ECO:0000313" key="1">
    <source>
        <dbReference type="EMBL" id="GBN44647.1"/>
    </source>
</evidence>